<keyword evidence="3" id="KW-1185">Reference proteome</keyword>
<proteinExistence type="predicted"/>
<feature type="compositionally biased region" description="Polar residues" evidence="1">
    <location>
        <begin position="228"/>
        <end position="240"/>
    </location>
</feature>
<dbReference type="AlphaFoldDB" id="A0A0C2XD63"/>
<feature type="compositionally biased region" description="Low complexity" evidence="1">
    <location>
        <begin position="451"/>
        <end position="465"/>
    </location>
</feature>
<feature type="compositionally biased region" description="Low complexity" evidence="1">
    <location>
        <begin position="96"/>
        <end position="121"/>
    </location>
</feature>
<dbReference type="EMBL" id="KN818232">
    <property type="protein sequence ID" value="KIL67406.1"/>
    <property type="molecule type" value="Genomic_DNA"/>
</dbReference>
<feature type="region of interest" description="Disordered" evidence="1">
    <location>
        <begin position="80"/>
        <end position="183"/>
    </location>
</feature>
<reference evidence="2 3" key="1">
    <citation type="submission" date="2014-04" db="EMBL/GenBank/DDBJ databases">
        <title>Evolutionary Origins and Diversification of the Mycorrhizal Mutualists.</title>
        <authorList>
            <consortium name="DOE Joint Genome Institute"/>
            <consortium name="Mycorrhizal Genomics Consortium"/>
            <person name="Kohler A."/>
            <person name="Kuo A."/>
            <person name="Nagy L.G."/>
            <person name="Floudas D."/>
            <person name="Copeland A."/>
            <person name="Barry K.W."/>
            <person name="Cichocki N."/>
            <person name="Veneault-Fourrey C."/>
            <person name="LaButti K."/>
            <person name="Lindquist E.A."/>
            <person name="Lipzen A."/>
            <person name="Lundell T."/>
            <person name="Morin E."/>
            <person name="Murat C."/>
            <person name="Riley R."/>
            <person name="Ohm R."/>
            <person name="Sun H."/>
            <person name="Tunlid A."/>
            <person name="Henrissat B."/>
            <person name="Grigoriev I.V."/>
            <person name="Hibbett D.S."/>
            <person name="Martin F."/>
        </authorList>
    </citation>
    <scope>NUCLEOTIDE SEQUENCE [LARGE SCALE GENOMIC DNA]</scope>
    <source>
        <strain evidence="2 3">Koide BX008</strain>
    </source>
</reference>
<evidence type="ECO:0000256" key="1">
    <source>
        <dbReference type="SAM" id="MobiDB-lite"/>
    </source>
</evidence>
<dbReference type="Proteomes" id="UP000054549">
    <property type="component" value="Unassembled WGS sequence"/>
</dbReference>
<sequence>MYIRGRYYVQIDVLPPKVSYTHPASLSETPPSHSTAAPVPPIDLTAEIAPSSHKNRAASSPRLSPAQLLYANAISKRKVLAGGHPPSDVTSINVGSDSESPEPSLEPISSSTSQSSFFQSNDDQRPSIPAEASNSNVISPRVGSKRRSKLSTGRLPTATANTLRSVPDIEPAEQPHNTEVLDPLPLDQMNRFNKVKVAKPTRPGEAPTILMTASPPDQERSPRDVFTLPQSHANTSSSTQRSHDSHFAPSSARALPQPKSTTIQQQEPRYIHRPSGSVGAAATSNVHQPRPTLPRTPTQAWDLSDNPNVPLHAYPENQTQQQTHHHHGSHTNQPQPARSSNVNATQQIDRPSHQTTQSLARLPMSLERPLQDQISASGLQQSGSQNRPLSLPRQENALIPTRSSSLELASAYQQPPNQRMPGHGQSSTVAQRRSSIQRSHSYQATHRGDQVDMGQQPRQPQQQYSQDHRQAMVTTTTQGHPQLQQHNQQHSAHVSSYNYSGPDAHHDRPLVEQQVTVGPFHAR</sequence>
<feature type="region of interest" description="Disordered" evidence="1">
    <location>
        <begin position="197"/>
        <end position="357"/>
    </location>
</feature>
<dbReference type="InParanoid" id="A0A0C2XD63"/>
<accession>A0A0C2XD63</accession>
<evidence type="ECO:0000313" key="3">
    <source>
        <dbReference type="Proteomes" id="UP000054549"/>
    </source>
</evidence>
<feature type="compositionally biased region" description="Low complexity" evidence="1">
    <location>
        <begin position="289"/>
        <end position="298"/>
    </location>
</feature>
<organism evidence="2 3">
    <name type="scientific">Amanita muscaria (strain Koide BX008)</name>
    <dbReference type="NCBI Taxonomy" id="946122"/>
    <lineage>
        <taxon>Eukaryota</taxon>
        <taxon>Fungi</taxon>
        <taxon>Dikarya</taxon>
        <taxon>Basidiomycota</taxon>
        <taxon>Agaricomycotina</taxon>
        <taxon>Agaricomycetes</taxon>
        <taxon>Agaricomycetidae</taxon>
        <taxon>Agaricales</taxon>
        <taxon>Pluteineae</taxon>
        <taxon>Amanitaceae</taxon>
        <taxon>Amanita</taxon>
    </lineage>
</organism>
<dbReference type="OrthoDB" id="3071053at2759"/>
<dbReference type="HOGENOM" id="CLU_520705_0_0_1"/>
<feature type="region of interest" description="Disordered" evidence="1">
    <location>
        <begin position="406"/>
        <end position="523"/>
    </location>
</feature>
<feature type="compositionally biased region" description="Polar residues" evidence="1">
    <location>
        <begin position="258"/>
        <end position="267"/>
    </location>
</feature>
<feature type="compositionally biased region" description="Polar residues" evidence="1">
    <location>
        <begin position="424"/>
        <end position="444"/>
    </location>
</feature>
<feature type="compositionally biased region" description="Polar residues" evidence="1">
    <location>
        <begin position="336"/>
        <end position="357"/>
    </location>
</feature>
<gene>
    <name evidence="2" type="ORF">M378DRAFT_159831</name>
</gene>
<evidence type="ECO:0000313" key="2">
    <source>
        <dbReference type="EMBL" id="KIL67406.1"/>
    </source>
</evidence>
<feature type="compositionally biased region" description="Polar residues" evidence="1">
    <location>
        <begin position="406"/>
        <end position="417"/>
    </location>
</feature>
<protein>
    <submittedName>
        <fullName evidence="2">Uncharacterized protein</fullName>
    </submittedName>
</protein>
<feature type="compositionally biased region" description="Low complexity" evidence="1">
    <location>
        <begin position="478"/>
        <end position="493"/>
    </location>
</feature>
<name>A0A0C2XD63_AMAMK</name>